<evidence type="ECO:0000313" key="2">
    <source>
        <dbReference type="EMBL" id="GJT84135.1"/>
    </source>
</evidence>
<reference evidence="2" key="2">
    <citation type="submission" date="2022-01" db="EMBL/GenBank/DDBJ databases">
        <authorList>
            <person name="Yamashiro T."/>
            <person name="Shiraishi A."/>
            <person name="Satake H."/>
            <person name="Nakayama K."/>
        </authorList>
    </citation>
    <scope>NUCLEOTIDE SEQUENCE</scope>
</reference>
<gene>
    <name evidence="2" type="ORF">Tco_1058477</name>
</gene>
<organism evidence="2 3">
    <name type="scientific">Tanacetum coccineum</name>
    <dbReference type="NCBI Taxonomy" id="301880"/>
    <lineage>
        <taxon>Eukaryota</taxon>
        <taxon>Viridiplantae</taxon>
        <taxon>Streptophyta</taxon>
        <taxon>Embryophyta</taxon>
        <taxon>Tracheophyta</taxon>
        <taxon>Spermatophyta</taxon>
        <taxon>Magnoliopsida</taxon>
        <taxon>eudicotyledons</taxon>
        <taxon>Gunneridae</taxon>
        <taxon>Pentapetalae</taxon>
        <taxon>asterids</taxon>
        <taxon>campanulids</taxon>
        <taxon>Asterales</taxon>
        <taxon>Asteraceae</taxon>
        <taxon>Asteroideae</taxon>
        <taxon>Anthemideae</taxon>
        <taxon>Anthemidinae</taxon>
        <taxon>Tanacetum</taxon>
    </lineage>
</organism>
<keyword evidence="3" id="KW-1185">Reference proteome</keyword>
<dbReference type="Proteomes" id="UP001151760">
    <property type="component" value="Unassembled WGS sequence"/>
</dbReference>
<name>A0ABQ5H9V5_9ASTR</name>
<comment type="caution">
    <text evidence="2">The sequence shown here is derived from an EMBL/GenBank/DDBJ whole genome shotgun (WGS) entry which is preliminary data.</text>
</comment>
<accession>A0ABQ5H9V5</accession>
<proteinExistence type="predicted"/>
<protein>
    <submittedName>
        <fullName evidence="2">Uncharacterized protein</fullName>
    </submittedName>
</protein>
<sequence>MVAATKSAIIQKAMQKDGTLTDEAIRNGSLKKNTEKRGNGGEKGLPTSSGLTRGLLMWRLLKRRVLLSERYATGGLNRPGVAQRGELLYA</sequence>
<evidence type="ECO:0000256" key="1">
    <source>
        <dbReference type="SAM" id="MobiDB-lite"/>
    </source>
</evidence>
<reference evidence="2" key="1">
    <citation type="journal article" date="2022" name="Int. J. Mol. Sci.">
        <title>Draft Genome of Tanacetum Coccineum: Genomic Comparison of Closely Related Tanacetum-Family Plants.</title>
        <authorList>
            <person name="Yamashiro T."/>
            <person name="Shiraishi A."/>
            <person name="Nakayama K."/>
            <person name="Satake H."/>
        </authorList>
    </citation>
    <scope>NUCLEOTIDE SEQUENCE</scope>
</reference>
<evidence type="ECO:0000313" key="3">
    <source>
        <dbReference type="Proteomes" id="UP001151760"/>
    </source>
</evidence>
<feature type="region of interest" description="Disordered" evidence="1">
    <location>
        <begin position="20"/>
        <end position="49"/>
    </location>
</feature>
<dbReference type="EMBL" id="BQNB010019328">
    <property type="protein sequence ID" value="GJT84135.1"/>
    <property type="molecule type" value="Genomic_DNA"/>
</dbReference>